<dbReference type="InterPro" id="IPR018503">
    <property type="entry name" value="Tetraspanin_CS"/>
</dbReference>
<evidence type="ECO:0000313" key="14">
    <source>
        <dbReference type="Proteomes" id="UP000829720"/>
    </source>
</evidence>
<evidence type="ECO:0000256" key="2">
    <source>
        <dbReference type="ARBA" id="ARBA00006840"/>
    </source>
</evidence>
<dbReference type="PROSITE" id="PS00421">
    <property type="entry name" value="TM4_1"/>
    <property type="match status" value="1"/>
</dbReference>
<dbReference type="GO" id="GO:0008289">
    <property type="term" value="F:lipid binding"/>
    <property type="evidence" value="ECO:0007669"/>
    <property type="project" value="UniProtKB-KW"/>
</dbReference>
<keyword evidence="7" id="KW-0446">Lipid-binding</keyword>
<dbReference type="OrthoDB" id="5870230at2759"/>
<dbReference type="Gene3D" id="1.10.1450.10">
    <property type="entry name" value="Tetraspanin"/>
    <property type="match status" value="1"/>
</dbReference>
<gene>
    <name evidence="13" type="ORF">AGOR_G00108300</name>
</gene>
<evidence type="ECO:0000313" key="13">
    <source>
        <dbReference type="EMBL" id="KAI1895639.1"/>
    </source>
</evidence>
<dbReference type="GO" id="GO:0002250">
    <property type="term" value="P:adaptive immune response"/>
    <property type="evidence" value="ECO:0007669"/>
    <property type="project" value="UniProtKB-KW"/>
</dbReference>
<evidence type="ECO:0000256" key="9">
    <source>
        <dbReference type="ARBA" id="ARBA00023136"/>
    </source>
</evidence>
<dbReference type="SUPFAM" id="SSF48652">
    <property type="entry name" value="Tetraspanin"/>
    <property type="match status" value="1"/>
</dbReference>
<dbReference type="AlphaFoldDB" id="A0A8T3DDT7"/>
<keyword evidence="4 12" id="KW-0812">Transmembrane</keyword>
<evidence type="ECO:0000256" key="12">
    <source>
        <dbReference type="RuleBase" id="RU361218"/>
    </source>
</evidence>
<dbReference type="InterPro" id="IPR018499">
    <property type="entry name" value="Tetraspanin/Peripherin"/>
</dbReference>
<accession>A0A8T3DDT7</accession>
<reference evidence="13" key="1">
    <citation type="submission" date="2021-01" db="EMBL/GenBank/DDBJ databases">
        <authorList>
            <person name="Zahm M."/>
            <person name="Roques C."/>
            <person name="Cabau C."/>
            <person name="Klopp C."/>
            <person name="Donnadieu C."/>
            <person name="Jouanno E."/>
            <person name="Lampietro C."/>
            <person name="Louis A."/>
            <person name="Herpin A."/>
            <person name="Echchiki A."/>
            <person name="Berthelot C."/>
            <person name="Parey E."/>
            <person name="Roest-Crollius H."/>
            <person name="Braasch I."/>
            <person name="Postlethwait J."/>
            <person name="Bobe J."/>
            <person name="Montfort J."/>
            <person name="Bouchez O."/>
            <person name="Begum T."/>
            <person name="Mejri S."/>
            <person name="Adams A."/>
            <person name="Chen W.-J."/>
            <person name="Guiguen Y."/>
        </authorList>
    </citation>
    <scope>NUCLEOTIDE SEQUENCE</scope>
    <source>
        <tissue evidence="13">Blood</tissue>
    </source>
</reference>
<comment type="similarity">
    <text evidence="2 12">Belongs to the tetraspanin (TM4SF) family.</text>
</comment>
<protein>
    <recommendedName>
        <fullName evidence="12">Tetraspanin</fullName>
    </recommendedName>
</protein>
<keyword evidence="5" id="KW-0391">Immunity</keyword>
<evidence type="ECO:0000256" key="8">
    <source>
        <dbReference type="ARBA" id="ARBA00023130"/>
    </source>
</evidence>
<dbReference type="PIRSF" id="PIRSF002419">
    <property type="entry name" value="Tetraspanin"/>
    <property type="match status" value="1"/>
</dbReference>
<name>A0A8T3DDT7_9TELE</name>
<feature type="transmembrane region" description="Helical" evidence="12">
    <location>
        <begin position="190"/>
        <end position="218"/>
    </location>
</feature>
<dbReference type="EMBL" id="JAERUA010000009">
    <property type="protein sequence ID" value="KAI1895639.1"/>
    <property type="molecule type" value="Genomic_DNA"/>
</dbReference>
<evidence type="ECO:0000256" key="10">
    <source>
        <dbReference type="ARBA" id="ARBA00023157"/>
    </source>
</evidence>
<evidence type="ECO:0000256" key="1">
    <source>
        <dbReference type="ARBA" id="ARBA00004554"/>
    </source>
</evidence>
<keyword evidence="9 12" id="KW-0472">Membrane</keyword>
<dbReference type="GO" id="GO:0016323">
    <property type="term" value="C:basolateral plasma membrane"/>
    <property type="evidence" value="ECO:0007669"/>
    <property type="project" value="UniProtKB-SubCell"/>
</dbReference>
<feature type="transmembrane region" description="Helical" evidence="12">
    <location>
        <begin position="56"/>
        <end position="78"/>
    </location>
</feature>
<evidence type="ECO:0000256" key="11">
    <source>
        <dbReference type="PIRSR" id="PIRSR002419-1"/>
    </source>
</evidence>
<organism evidence="13 14">
    <name type="scientific">Albula goreensis</name>
    <dbReference type="NCBI Taxonomy" id="1534307"/>
    <lineage>
        <taxon>Eukaryota</taxon>
        <taxon>Metazoa</taxon>
        <taxon>Chordata</taxon>
        <taxon>Craniata</taxon>
        <taxon>Vertebrata</taxon>
        <taxon>Euteleostomi</taxon>
        <taxon>Actinopterygii</taxon>
        <taxon>Neopterygii</taxon>
        <taxon>Teleostei</taxon>
        <taxon>Albuliformes</taxon>
        <taxon>Albulidae</taxon>
        <taxon>Albula</taxon>
    </lineage>
</organism>
<feature type="transmembrane region" description="Helical" evidence="12">
    <location>
        <begin position="90"/>
        <end position="114"/>
    </location>
</feature>
<dbReference type="PANTHER" id="PTHR19282:SF214">
    <property type="entry name" value="CD81 ANTIGEN"/>
    <property type="match status" value="1"/>
</dbReference>
<keyword evidence="10 11" id="KW-1015">Disulfide bond</keyword>
<dbReference type="InterPro" id="IPR008952">
    <property type="entry name" value="Tetraspanin_EC2_sf"/>
</dbReference>
<keyword evidence="14" id="KW-1185">Reference proteome</keyword>
<dbReference type="PANTHER" id="PTHR19282">
    <property type="entry name" value="TETRASPANIN"/>
    <property type="match status" value="1"/>
</dbReference>
<proteinExistence type="inferred from homology"/>
<keyword evidence="3" id="KW-1003">Cell membrane</keyword>
<dbReference type="Proteomes" id="UP000829720">
    <property type="component" value="Unassembled WGS sequence"/>
</dbReference>
<keyword evidence="6 12" id="KW-1133">Transmembrane helix</keyword>
<evidence type="ECO:0000256" key="4">
    <source>
        <dbReference type="ARBA" id="ARBA00022692"/>
    </source>
</evidence>
<evidence type="ECO:0000256" key="7">
    <source>
        <dbReference type="ARBA" id="ARBA00023121"/>
    </source>
</evidence>
<dbReference type="Pfam" id="PF00335">
    <property type="entry name" value="Tetraspanin"/>
    <property type="match status" value="1"/>
</dbReference>
<feature type="transmembrane region" description="Helical" evidence="12">
    <location>
        <begin position="12"/>
        <end position="36"/>
    </location>
</feature>
<feature type="disulfide bond" evidence="11">
    <location>
        <begin position="158"/>
        <end position="178"/>
    </location>
</feature>
<evidence type="ECO:0000256" key="3">
    <source>
        <dbReference type="ARBA" id="ARBA00022475"/>
    </source>
</evidence>
<dbReference type="PRINTS" id="PR00259">
    <property type="entry name" value="TMFOUR"/>
</dbReference>
<comment type="subcellular location">
    <subcellularLocation>
        <location evidence="1">Basolateral cell membrane</location>
        <topology evidence="1">Multi-pass membrane protein</topology>
    </subcellularLocation>
    <subcellularLocation>
        <location evidence="12">Membrane</location>
        <topology evidence="12">Multi-pass membrane protein</topology>
    </subcellularLocation>
</comment>
<evidence type="ECO:0000256" key="6">
    <source>
        <dbReference type="ARBA" id="ARBA00022989"/>
    </source>
</evidence>
<dbReference type="InterPro" id="IPR000301">
    <property type="entry name" value="Tetraspanin_animals"/>
</dbReference>
<sequence>MGVEGCPKCMKYLLFFFNFIFWLSGGVILGVALWLRHDNQTSHLLMLQFDNAQAPTTFYISVYILIAVGALMMLVGFLGCYGAIQESQCLLGTFFACLVILFACVVAAGIWGYINRDTISKELTNFYDAAYDKYTSEPKSKEVAANFLKIFHRTVNCCGKDDYKDVKDLCPGPKTVNCHTVVKDLFSTKVYLIGISALVVTIIMVFEMIFSMTLCCAIHNSPY</sequence>
<keyword evidence="8" id="KW-1064">Adaptive immunity</keyword>
<comment type="caution">
    <text evidence="13">The sequence shown here is derived from an EMBL/GenBank/DDBJ whole genome shotgun (WGS) entry which is preliminary data.</text>
</comment>
<evidence type="ECO:0000256" key="5">
    <source>
        <dbReference type="ARBA" id="ARBA00022859"/>
    </source>
</evidence>